<reference evidence="3" key="1">
    <citation type="submission" date="2016-07" db="EMBL/GenBank/DDBJ databases">
        <title>Frankia sp. NRRL B-16219 Genome sequencing.</title>
        <authorList>
            <person name="Ghodhbane-Gtari F."/>
            <person name="Swanson E."/>
            <person name="Gueddou A."/>
            <person name="Louati M."/>
            <person name="Nouioui I."/>
            <person name="Hezbri K."/>
            <person name="Abebe-Akele F."/>
            <person name="Simpson S."/>
            <person name="Morris K."/>
            <person name="Thomas K."/>
            <person name="Gtari M."/>
            <person name="Tisa L.S."/>
        </authorList>
    </citation>
    <scope>NUCLEOTIDE SEQUENCE [LARGE SCALE GENOMIC DNA]</scope>
    <source>
        <strain evidence="3">NRRL B-16219</strain>
    </source>
</reference>
<dbReference type="InterPro" id="IPR013830">
    <property type="entry name" value="SGNH_hydro"/>
</dbReference>
<protein>
    <recommendedName>
        <fullName evidence="1">SGNH hydrolase-type esterase domain-containing protein</fullName>
    </recommendedName>
</protein>
<dbReference type="EMBL" id="MAXA01000136">
    <property type="protein sequence ID" value="OHV34533.1"/>
    <property type="molecule type" value="Genomic_DNA"/>
</dbReference>
<organism evidence="2 3">
    <name type="scientific">Parafrankia soli</name>
    <dbReference type="NCBI Taxonomy" id="2599596"/>
    <lineage>
        <taxon>Bacteria</taxon>
        <taxon>Bacillati</taxon>
        <taxon>Actinomycetota</taxon>
        <taxon>Actinomycetes</taxon>
        <taxon>Frankiales</taxon>
        <taxon>Frankiaceae</taxon>
        <taxon>Parafrankia</taxon>
    </lineage>
</organism>
<accession>A0A1S1QID0</accession>
<dbReference type="Gene3D" id="2.60.120.260">
    <property type="entry name" value="Galactose-binding domain-like"/>
    <property type="match status" value="1"/>
</dbReference>
<dbReference type="CDD" id="cd01844">
    <property type="entry name" value="SGNH_hydrolase_like_6"/>
    <property type="match status" value="1"/>
</dbReference>
<evidence type="ECO:0000313" key="3">
    <source>
        <dbReference type="Proteomes" id="UP000179769"/>
    </source>
</evidence>
<keyword evidence="3" id="KW-1185">Reference proteome</keyword>
<comment type="caution">
    <text evidence="2">The sequence shown here is derived from an EMBL/GenBank/DDBJ whole genome shotgun (WGS) entry which is preliminary data.</text>
</comment>
<feature type="domain" description="SGNH hydrolase-type esterase" evidence="1">
    <location>
        <begin position="152"/>
        <end position="329"/>
    </location>
</feature>
<dbReference type="Proteomes" id="UP000179769">
    <property type="component" value="Unassembled WGS sequence"/>
</dbReference>
<dbReference type="AlphaFoldDB" id="A0A1S1QID0"/>
<dbReference type="Pfam" id="PF14606">
    <property type="entry name" value="Lipase_GDSL_3"/>
    <property type="match status" value="1"/>
</dbReference>
<dbReference type="OrthoDB" id="2060945at2"/>
<evidence type="ECO:0000259" key="1">
    <source>
        <dbReference type="Pfam" id="PF14606"/>
    </source>
</evidence>
<evidence type="ECO:0000313" key="2">
    <source>
        <dbReference type="EMBL" id="OHV34533.1"/>
    </source>
</evidence>
<sequence length="335" mass="35028">MPLLDPLIFLRGSPFAGTPEIPYPRAVTADAPRLPGGTWQAASIPVGVRLELQGDAEAVVVAYRTECDARDPRGPGPGVGVGVGQTFEMWVGDSLLATAPAVHGEGTVELPLNAGTRTTTVYLPERMRPTVLSLTPVGGSLEPGPPRPRWLAYGDSIVEGWVASSAGSSWPARLGRRLGLDVCNLGYAGAARGEIPSAEHLASVPAALISISYGTNCWSTIPHTAELLRAGLDVFLTVVRQGHPDTPVVVTTPIRRPDAETTPNRVGATLDDLRVAMASLVQARIDGGDPSLTLVHGETLLDESLLADGVHPGDDGHAVMADRLEPVLRKAGPGT</sequence>
<dbReference type="RefSeq" id="WP_071062364.1">
    <property type="nucleotide sequence ID" value="NZ_MAXA01000136.1"/>
</dbReference>
<dbReference type="SUPFAM" id="SSF52266">
    <property type="entry name" value="SGNH hydrolase"/>
    <property type="match status" value="1"/>
</dbReference>
<dbReference type="InterPro" id="IPR036514">
    <property type="entry name" value="SGNH_hydro_sf"/>
</dbReference>
<gene>
    <name evidence="2" type="ORF">BBK14_15520</name>
</gene>
<dbReference type="PANTHER" id="PTHR30383">
    <property type="entry name" value="THIOESTERASE 1/PROTEASE 1/LYSOPHOSPHOLIPASE L1"/>
    <property type="match status" value="1"/>
</dbReference>
<dbReference type="Gene3D" id="3.40.50.1110">
    <property type="entry name" value="SGNH hydrolase"/>
    <property type="match status" value="1"/>
</dbReference>
<dbReference type="InterPro" id="IPR051532">
    <property type="entry name" value="Ester_Hydrolysis_Enzymes"/>
</dbReference>
<proteinExistence type="predicted"/>
<name>A0A1S1QID0_9ACTN</name>